<dbReference type="InterPro" id="IPR049704">
    <property type="entry name" value="Aminotrans_3_PPA_site"/>
</dbReference>
<dbReference type="PRINTS" id="PR00111">
    <property type="entry name" value="ABHYDROLASE"/>
</dbReference>
<dbReference type="InterPro" id="IPR015421">
    <property type="entry name" value="PyrdxlP-dep_Trfase_major"/>
</dbReference>
<dbReference type="InterPro" id="IPR029058">
    <property type="entry name" value="AB_hydrolase_fold"/>
</dbReference>
<dbReference type="SUPFAM" id="SSF52540">
    <property type="entry name" value="P-loop containing nucleoside triphosphate hydrolases"/>
    <property type="match status" value="1"/>
</dbReference>
<keyword evidence="2 7" id="KW-0032">Aminotransferase</keyword>
<dbReference type="STRING" id="1202772.A0A1V9ZB87"/>
<protein>
    <submittedName>
        <fullName evidence="7">Adenosylmethionine-8-amino-7-oxononanoate aminotransferase</fullName>
    </submittedName>
</protein>
<keyword evidence="4" id="KW-0663">Pyridoxal phosphate</keyword>
<dbReference type="GO" id="GO:0030170">
    <property type="term" value="F:pyridoxal phosphate binding"/>
    <property type="evidence" value="ECO:0007669"/>
    <property type="project" value="InterPro"/>
</dbReference>
<comment type="caution">
    <text evidence="7">The sequence shown here is derived from an EMBL/GenBank/DDBJ whole genome shotgun (WGS) entry which is preliminary data.</text>
</comment>
<dbReference type="PANTHER" id="PTHR42684:SF3">
    <property type="entry name" value="ADENOSYLMETHIONINE-8-AMINO-7-OXONONANOATE AMINOTRANSFERASE"/>
    <property type="match status" value="1"/>
</dbReference>
<accession>A0A1V9ZB87</accession>
<dbReference type="Pfam" id="PF00202">
    <property type="entry name" value="Aminotran_3"/>
    <property type="match status" value="1"/>
</dbReference>
<dbReference type="InterPro" id="IPR010463">
    <property type="entry name" value="DUF1057"/>
</dbReference>
<dbReference type="PANTHER" id="PTHR42684">
    <property type="entry name" value="ADENOSYLMETHIONINE-8-AMINO-7-OXONONANOATE AMINOTRANSFERASE"/>
    <property type="match status" value="1"/>
</dbReference>
<evidence type="ECO:0000313" key="8">
    <source>
        <dbReference type="Proteomes" id="UP000243579"/>
    </source>
</evidence>
<dbReference type="InterPro" id="IPR000073">
    <property type="entry name" value="AB_hydrolase_1"/>
</dbReference>
<dbReference type="GO" id="GO:0005524">
    <property type="term" value="F:ATP binding"/>
    <property type="evidence" value="ECO:0007669"/>
    <property type="project" value="InterPro"/>
</dbReference>
<dbReference type="GO" id="GO:0005739">
    <property type="term" value="C:mitochondrion"/>
    <property type="evidence" value="ECO:0007669"/>
    <property type="project" value="UniProtKB-SubCell"/>
</dbReference>
<dbReference type="Gene3D" id="3.90.1150.10">
    <property type="entry name" value="Aspartate Aminotransferase, domain 1"/>
    <property type="match status" value="2"/>
</dbReference>
<dbReference type="SUPFAM" id="SSF53474">
    <property type="entry name" value="alpha/beta-Hydrolases"/>
    <property type="match status" value="3"/>
</dbReference>
<dbReference type="UniPathway" id="UPA00078"/>
<sequence>MLHVNRSVILRAAYSTAAYGSVQRTYTLQNGHALHYFTHGPAAASTTYVLFHGAPGSHKDFKYLAPLLGDSNAKVIAFDLPGNGITAATAAGGLERLNADTVNAVAVEAVDGLLAGDKGRTIVLGHSCGGHTAIEVAARAKRVHGLVLLNSMGLRPHQGIRPFGLMNFGARQLSSPGMMRDLVAKANHWLFVEKFKFPRRTPLDDLTFALQRFGTANFTNTKTFAKELGTRKFPSVVAWAVDDALVEKEIPRELSAALNASVRKEYQTGGHNIQKMQAPELANILAEWTRRAWLSSRAGLGQLGCISNSDQTIPNAVATSLRAPIVQVFGSNTDVGKTVIAAGLCRAALRSSPEATVGYIKPLQTGGDAMMDAGFLKRHTGDVEDAASRLSSHTLFSWETAVSPHLAASLEGKAVDDAMVVNKLSQTLRDIQSHHGASALTVVETAGGVCSPSASGKFQCDVYRPLRLPAVLVGDGRLGGISATMSALDSLLLRGYDVTCIVLIEQDNLSNGPAISDRAAELGIPVFALDKLPPQPEPLAKWYQRSTDAFDAIYDSIAATHRERLARLQALPAIAKETLWWPFTQHKSNKGVLVIDSAYGDTFATYNATTNAVEPMYDACASWWTQGVGHGNAKMALALGTAAGRYGHVMFPENAHEPAVVLAEKLLTSVGKGWAGKVFFSDNGSTAVEVGIKMALRKYAVDNGLSMSFEGVKNVLVLAQAGCYHGDTLGAMDVAEPSVYNATQHPWYKPKALFVQPPSVHVAANGQMQISWDDVDPSVVTHLPSMADVFDISRDASSLTQQYTAYIENKLASIPADTVVGALVLEPVLIGAGGMVFVDPLFQRTMVRVCKRHKIPVVFDEVFSGFWRLGAECARDLLHINPDIACYAKLLTGGAVPLSTTLATNEVFDAFYCDAKADALLHGHSFTANPVGCAAAVTALDLYTGLAVPADGATRVQWDEDEVAALAARPGVARAFQLGTVLVIELKSNSRGYTDTTGQDVLVRLRANGIYARSLGNVLYIMASPLSTPETCKEIFNTVRSTLQFPPSIASVMEPIHATLPFPNGQLLHYTLWGAPTAATSFVCLHGAPGTHADFQDLAPLLVADDINVLAFDLPGSGRSSVDIVGGMYYFDATSVAKVVINALQQLSYRQYVIVGHSFGGHTALQVAADASLASRIRGVALMNPTGLRPPRRSVSPRVAYWFGVALRLAGRGPNYFTNLNRDRYVNKFKFSDDIPDDDFTTACLRMASTDFAQVRIHAEEVCRRQVPVLIVLAKDDRIVECDIGQELAVALGTKDVKLYDKGGHNVPKTQAVDVARERHRGMAAKRGLVAPLRRVFSTTSPPYGSVKRTYTLSNGEDLHYTTLGRDDAALTFVLLHGAPGSHKDFKHIAPLLVRDNINVLAFDLPGNGRTSVSAVGGPSALTADAIGNVVVEALDGLSLPRAFLVGHSFGGHTALEAAARARRVDGLALLNAAGLRPHQAIRPFAIMEHGARLLFRPGFIRDCVVRINHWAYINIYKFPRSARVDDLTFGFQRFGTSNWSRIAACAAQAQARGVPVFSSIALDDHLVEKEIGRELRDVLQPSVHKEYAHGGHNIQKTQAADIADALVAWSTSIAGLDKTTS</sequence>
<dbReference type="GO" id="GO:0000287">
    <property type="term" value="F:magnesium ion binding"/>
    <property type="evidence" value="ECO:0007669"/>
    <property type="project" value="InterPro"/>
</dbReference>
<organism evidence="7 8">
    <name type="scientific">Achlya hypogyna</name>
    <name type="common">Oomycete</name>
    <name type="synonym">Protoachlya hypogyna</name>
    <dbReference type="NCBI Taxonomy" id="1202772"/>
    <lineage>
        <taxon>Eukaryota</taxon>
        <taxon>Sar</taxon>
        <taxon>Stramenopiles</taxon>
        <taxon>Oomycota</taxon>
        <taxon>Saprolegniomycetes</taxon>
        <taxon>Saprolegniales</taxon>
        <taxon>Achlyaceae</taxon>
        <taxon>Achlya</taxon>
    </lineage>
</organism>
<dbReference type="GO" id="GO:0004015">
    <property type="term" value="F:adenosylmethionine-8-amino-7-oxononanoate transaminase activity"/>
    <property type="evidence" value="ECO:0007669"/>
    <property type="project" value="TreeGrafter"/>
</dbReference>
<reference evidence="7 8" key="1">
    <citation type="journal article" date="2014" name="Genome Biol. Evol.">
        <title>The secreted proteins of Achlya hypogyna and Thraustotheca clavata identify the ancestral oomycete secretome and reveal gene acquisitions by horizontal gene transfer.</title>
        <authorList>
            <person name="Misner I."/>
            <person name="Blouin N."/>
            <person name="Leonard G."/>
            <person name="Richards T.A."/>
            <person name="Lane C.E."/>
        </authorList>
    </citation>
    <scope>NUCLEOTIDE SEQUENCE [LARGE SCALE GENOMIC DNA]</scope>
    <source>
        <strain evidence="7 8">ATCC 48635</strain>
    </source>
</reference>
<feature type="domain" description="AB hydrolase-1" evidence="6">
    <location>
        <begin position="1082"/>
        <end position="1317"/>
    </location>
</feature>
<evidence type="ECO:0000256" key="3">
    <source>
        <dbReference type="ARBA" id="ARBA00022679"/>
    </source>
</evidence>
<feature type="domain" description="AB hydrolase-1" evidence="5">
    <location>
        <begin position="1373"/>
        <end position="1488"/>
    </location>
</feature>
<dbReference type="Pfam" id="PF00561">
    <property type="entry name" value="Abhydrolase_1"/>
    <property type="match status" value="1"/>
</dbReference>
<dbReference type="InterPro" id="IPR015422">
    <property type="entry name" value="PyrdxlP-dep_Trfase_small"/>
</dbReference>
<dbReference type="OrthoDB" id="425114at2759"/>
<name>A0A1V9ZB87_ACHHY</name>
<dbReference type="PROSITE" id="PS00600">
    <property type="entry name" value="AA_TRANSFER_CLASS_3"/>
    <property type="match status" value="1"/>
</dbReference>
<evidence type="ECO:0000256" key="4">
    <source>
        <dbReference type="ARBA" id="ARBA00022898"/>
    </source>
</evidence>
<dbReference type="Gene3D" id="3.40.50.1820">
    <property type="entry name" value="alpha/beta hydrolase"/>
    <property type="match status" value="3"/>
</dbReference>
<dbReference type="Gene3D" id="3.40.640.10">
    <property type="entry name" value="Type I PLP-dependent aspartate aminotransferase-like (Major domain)"/>
    <property type="match status" value="1"/>
</dbReference>
<dbReference type="InterPro" id="IPR027417">
    <property type="entry name" value="P-loop_NTPase"/>
</dbReference>
<dbReference type="SUPFAM" id="SSF53383">
    <property type="entry name" value="PLP-dependent transferases"/>
    <property type="match status" value="1"/>
</dbReference>
<dbReference type="Pfam" id="PF13500">
    <property type="entry name" value="AAA_26"/>
    <property type="match status" value="1"/>
</dbReference>
<dbReference type="GO" id="GO:0009102">
    <property type="term" value="P:biotin biosynthetic process"/>
    <property type="evidence" value="ECO:0007669"/>
    <property type="project" value="UniProtKB-UniPathway"/>
</dbReference>
<evidence type="ECO:0000256" key="2">
    <source>
        <dbReference type="ARBA" id="ARBA00022576"/>
    </source>
</evidence>
<keyword evidence="8" id="KW-1185">Reference proteome</keyword>
<dbReference type="InterPro" id="IPR005814">
    <property type="entry name" value="Aminotrans_3"/>
</dbReference>
<evidence type="ECO:0000256" key="1">
    <source>
        <dbReference type="ARBA" id="ARBA00004173"/>
    </source>
</evidence>
<dbReference type="HAMAP" id="MF_00336">
    <property type="entry name" value="BioD"/>
    <property type="match status" value="1"/>
</dbReference>
<dbReference type="EMBL" id="JNBR01000332">
    <property type="protein sequence ID" value="OQR95254.1"/>
    <property type="molecule type" value="Genomic_DNA"/>
</dbReference>
<dbReference type="GO" id="GO:0004141">
    <property type="term" value="F:dethiobiotin synthase activity"/>
    <property type="evidence" value="ECO:0007669"/>
    <property type="project" value="InterPro"/>
</dbReference>
<dbReference type="Gene3D" id="3.40.50.300">
    <property type="entry name" value="P-loop containing nucleotide triphosphate hydrolases"/>
    <property type="match status" value="1"/>
</dbReference>
<dbReference type="Pfam" id="PF06342">
    <property type="entry name" value="DUF1057"/>
    <property type="match status" value="1"/>
</dbReference>
<dbReference type="InterPro" id="IPR015424">
    <property type="entry name" value="PyrdxlP-dep_Trfase"/>
</dbReference>
<evidence type="ECO:0000259" key="6">
    <source>
        <dbReference type="Pfam" id="PF12697"/>
    </source>
</evidence>
<proteinExistence type="inferred from homology"/>
<evidence type="ECO:0000259" key="5">
    <source>
        <dbReference type="Pfam" id="PF00561"/>
    </source>
</evidence>
<keyword evidence="3 7" id="KW-0808">Transferase</keyword>
<evidence type="ECO:0000313" key="7">
    <source>
        <dbReference type="EMBL" id="OQR95254.1"/>
    </source>
</evidence>
<dbReference type="CDD" id="cd03109">
    <property type="entry name" value="DTBS"/>
    <property type="match status" value="1"/>
</dbReference>
<dbReference type="Proteomes" id="UP000243579">
    <property type="component" value="Unassembled WGS sequence"/>
</dbReference>
<gene>
    <name evidence="7" type="ORF">ACHHYP_00173</name>
</gene>
<comment type="subcellular location">
    <subcellularLocation>
        <location evidence="1">Mitochondrion</location>
    </subcellularLocation>
</comment>
<dbReference type="Pfam" id="PF12697">
    <property type="entry name" value="Abhydrolase_6"/>
    <property type="match status" value="1"/>
</dbReference>
<dbReference type="InterPro" id="IPR004472">
    <property type="entry name" value="DTB_synth_BioD"/>
</dbReference>